<sequence length="199" mass="21744">MSLTVTPAVRSEIDELTSYVEQQLRAIRTSAYGLTDEQARVTPCASALSIGGIVKHCAYVADGWRRRRTQEPGPVDPQAFAETAQAFMASFALTDQESITDALADFDAAAERLLCDLRALDPDAEVLEPPAPWDGRFEPTPTRARYAILHEIEEFARHAGHADIIREQLDGADAGGLDLAVTGRPGNDFIRPWTPEPKA</sequence>
<proteinExistence type="predicted"/>
<dbReference type="EMBL" id="BAHD01000057">
    <property type="protein sequence ID" value="GAB97111.1"/>
    <property type="molecule type" value="Genomic_DNA"/>
</dbReference>
<dbReference type="InterPro" id="IPR007061">
    <property type="entry name" value="MST-like"/>
</dbReference>
<protein>
    <recommendedName>
        <fullName evidence="3">DinB-like domain-containing protein</fullName>
    </recommendedName>
</protein>
<organism evidence="1 2">
    <name type="scientific">Kineosphaera limosa NBRC 100340</name>
    <dbReference type="NCBI Taxonomy" id="1184609"/>
    <lineage>
        <taxon>Bacteria</taxon>
        <taxon>Bacillati</taxon>
        <taxon>Actinomycetota</taxon>
        <taxon>Actinomycetes</taxon>
        <taxon>Micrococcales</taxon>
        <taxon>Dermatophilaceae</taxon>
        <taxon>Kineosphaera</taxon>
    </lineage>
</organism>
<dbReference type="STRING" id="1184609.KILIM_057_00020"/>
<gene>
    <name evidence="1" type="ORF">KILIM_057_00020</name>
</gene>
<dbReference type="SUPFAM" id="SSF109854">
    <property type="entry name" value="DinB/YfiT-like putative metalloenzymes"/>
    <property type="match status" value="1"/>
</dbReference>
<reference evidence="1 2" key="1">
    <citation type="submission" date="2012-08" db="EMBL/GenBank/DDBJ databases">
        <title>Whole genome shotgun sequence of Kineosphaera limosa NBRC 100340.</title>
        <authorList>
            <person name="Yoshida I."/>
            <person name="Isaki S."/>
            <person name="Hosoyama A."/>
            <person name="Tsuchikane K."/>
            <person name="Katsumata H."/>
            <person name="Ando Y."/>
            <person name="Ohji S."/>
            <person name="Hamada M."/>
            <person name="Tamura T."/>
            <person name="Yamazoe A."/>
            <person name="Yamazaki S."/>
            <person name="Fujita N."/>
        </authorList>
    </citation>
    <scope>NUCLEOTIDE SEQUENCE [LARGE SCALE GENOMIC DNA]</scope>
    <source>
        <strain evidence="1 2">NBRC 100340</strain>
    </source>
</reference>
<evidence type="ECO:0008006" key="3">
    <source>
        <dbReference type="Google" id="ProtNLM"/>
    </source>
</evidence>
<dbReference type="RefSeq" id="WP_006593643.1">
    <property type="nucleotide sequence ID" value="NZ_BAHD01000057.1"/>
</dbReference>
<dbReference type="eggNOG" id="COG2318">
    <property type="taxonomic scope" value="Bacteria"/>
</dbReference>
<evidence type="ECO:0000313" key="2">
    <source>
        <dbReference type="Proteomes" id="UP000008366"/>
    </source>
</evidence>
<dbReference type="AlphaFoldDB" id="K6WTC8"/>
<keyword evidence="2" id="KW-1185">Reference proteome</keyword>
<dbReference type="Proteomes" id="UP000008366">
    <property type="component" value="Unassembled WGS sequence"/>
</dbReference>
<accession>K6WTC8</accession>
<name>K6WTC8_9MICO</name>
<dbReference type="Pfam" id="PF04978">
    <property type="entry name" value="MST"/>
    <property type="match status" value="1"/>
</dbReference>
<dbReference type="Gene3D" id="1.20.120.450">
    <property type="entry name" value="dinb family like domain"/>
    <property type="match status" value="1"/>
</dbReference>
<dbReference type="OrthoDB" id="4548523at2"/>
<dbReference type="InterPro" id="IPR034660">
    <property type="entry name" value="DinB/YfiT-like"/>
</dbReference>
<comment type="caution">
    <text evidence="1">The sequence shown here is derived from an EMBL/GenBank/DDBJ whole genome shotgun (WGS) entry which is preliminary data.</text>
</comment>
<evidence type="ECO:0000313" key="1">
    <source>
        <dbReference type="EMBL" id="GAB97111.1"/>
    </source>
</evidence>